<keyword evidence="12" id="KW-1185">Reference proteome</keyword>
<evidence type="ECO:0000256" key="2">
    <source>
        <dbReference type="ARBA" id="ARBA00004664"/>
    </source>
</evidence>
<dbReference type="CDD" id="cd00405">
    <property type="entry name" value="PRAI"/>
    <property type="match status" value="1"/>
</dbReference>
<dbReference type="GO" id="GO:0016853">
    <property type="term" value="F:isomerase activity"/>
    <property type="evidence" value="ECO:0007669"/>
    <property type="project" value="UniProtKB-KW"/>
</dbReference>
<evidence type="ECO:0000256" key="8">
    <source>
        <dbReference type="ARBA" id="ARBA00023235"/>
    </source>
</evidence>
<dbReference type="Gene3D" id="3.20.20.70">
    <property type="entry name" value="Aldolase class I"/>
    <property type="match status" value="1"/>
</dbReference>
<evidence type="ECO:0000256" key="3">
    <source>
        <dbReference type="ARBA" id="ARBA00012572"/>
    </source>
</evidence>
<evidence type="ECO:0000256" key="1">
    <source>
        <dbReference type="ARBA" id="ARBA00001164"/>
    </source>
</evidence>
<dbReference type="InterPro" id="IPR001240">
    <property type="entry name" value="PRAI_dom"/>
</dbReference>
<dbReference type="NCBIfam" id="NF002300">
    <property type="entry name" value="PRK01222.1-7"/>
    <property type="match status" value="1"/>
</dbReference>
<evidence type="ECO:0000256" key="9">
    <source>
        <dbReference type="HAMAP-Rule" id="MF_00135"/>
    </source>
</evidence>
<name>A0ABQ6Z051_9ENTE</name>
<dbReference type="EC" id="5.3.1.24" evidence="3 9"/>
<evidence type="ECO:0000313" key="12">
    <source>
        <dbReference type="Proteomes" id="UP000782705"/>
    </source>
</evidence>
<comment type="caution">
    <text evidence="11">The sequence shown here is derived from an EMBL/GenBank/DDBJ whole genome shotgun (WGS) entry which is preliminary data.</text>
</comment>
<keyword evidence="6 9" id="KW-0822">Tryptophan biosynthesis</keyword>
<dbReference type="SUPFAM" id="SSF51366">
    <property type="entry name" value="Ribulose-phoshate binding barrel"/>
    <property type="match status" value="1"/>
</dbReference>
<evidence type="ECO:0000256" key="7">
    <source>
        <dbReference type="ARBA" id="ARBA00023141"/>
    </source>
</evidence>
<dbReference type="InterPro" id="IPR044643">
    <property type="entry name" value="TrpF_fam"/>
</dbReference>
<keyword evidence="8 9" id="KW-0413">Isomerase</keyword>
<dbReference type="RefSeq" id="WP_161901815.1">
    <property type="nucleotide sequence ID" value="NZ_MAEL01000033.1"/>
</dbReference>
<evidence type="ECO:0000313" key="11">
    <source>
        <dbReference type="EMBL" id="KAF1304311.1"/>
    </source>
</evidence>
<evidence type="ECO:0000256" key="5">
    <source>
        <dbReference type="ARBA" id="ARBA00022605"/>
    </source>
</evidence>
<evidence type="ECO:0000256" key="4">
    <source>
        <dbReference type="ARBA" id="ARBA00022272"/>
    </source>
</evidence>
<gene>
    <name evidence="9" type="primary">trpF</name>
    <name evidence="11" type="ORF">BAU17_12115</name>
</gene>
<protein>
    <recommendedName>
        <fullName evidence="4 9">N-(5'-phosphoribosyl)anthranilate isomerase</fullName>
        <shortName evidence="9">PRAI</shortName>
        <ecNumber evidence="3 9">5.3.1.24</ecNumber>
    </recommendedName>
</protein>
<reference evidence="11 12" key="1">
    <citation type="submission" date="2016-06" db="EMBL/GenBank/DDBJ databases">
        <title>Four novel species of enterococci isolated from chicken manure.</title>
        <authorList>
            <person name="Van Tyne D."/>
        </authorList>
    </citation>
    <scope>NUCLEOTIDE SEQUENCE [LARGE SCALE GENOMIC DNA]</scope>
    <source>
        <strain evidence="11 12">CU12B</strain>
    </source>
</reference>
<dbReference type="EMBL" id="MAEL01000033">
    <property type="protein sequence ID" value="KAF1304311.1"/>
    <property type="molecule type" value="Genomic_DNA"/>
</dbReference>
<proteinExistence type="inferred from homology"/>
<dbReference type="HAMAP" id="MF_00135">
    <property type="entry name" value="PRAI"/>
    <property type="match status" value="1"/>
</dbReference>
<keyword evidence="7 9" id="KW-0057">Aromatic amino acid biosynthesis</keyword>
<comment type="similarity">
    <text evidence="9">Belongs to the TrpF family.</text>
</comment>
<dbReference type="InterPro" id="IPR013785">
    <property type="entry name" value="Aldolase_TIM"/>
</dbReference>
<dbReference type="PANTHER" id="PTHR42894">
    <property type="entry name" value="N-(5'-PHOSPHORIBOSYL)ANTHRANILATE ISOMERASE"/>
    <property type="match status" value="1"/>
</dbReference>
<dbReference type="Pfam" id="PF00697">
    <property type="entry name" value="PRAI"/>
    <property type="match status" value="1"/>
</dbReference>
<sequence>MTKVKICGLMDKETVDATCRFGADYIGFVFAPSKREVSAELVRQITKDVPATIKKVGVFVSPTIQQLQQTIAIAHLDFVQIHGDFPTERVDIPMIQAKSVTNTQNYQTIADFLLLDAPPKEYHGGNGVMFDWQAVNLNQLPQIPYFVAGGLRPENVQQALCYFQPFAVDVSSGVETDGQKDLKKIEQFINQVKEYDYVSTTR</sequence>
<dbReference type="InterPro" id="IPR011060">
    <property type="entry name" value="RibuloseP-bd_barrel"/>
</dbReference>
<feature type="domain" description="N-(5'phosphoribosyl) anthranilate isomerase (PRAI)" evidence="10">
    <location>
        <begin position="4"/>
        <end position="190"/>
    </location>
</feature>
<accession>A0ABQ6Z051</accession>
<comment type="catalytic activity">
    <reaction evidence="1 9">
        <text>N-(5-phospho-beta-D-ribosyl)anthranilate = 1-(2-carboxyphenylamino)-1-deoxy-D-ribulose 5-phosphate</text>
        <dbReference type="Rhea" id="RHEA:21540"/>
        <dbReference type="ChEBI" id="CHEBI:18277"/>
        <dbReference type="ChEBI" id="CHEBI:58613"/>
        <dbReference type="EC" id="5.3.1.24"/>
    </reaction>
</comment>
<comment type="pathway">
    <text evidence="2 9">Amino-acid biosynthesis; L-tryptophan biosynthesis; L-tryptophan from chorismate: step 3/5.</text>
</comment>
<dbReference type="Proteomes" id="UP000782705">
    <property type="component" value="Unassembled WGS sequence"/>
</dbReference>
<organism evidence="11 12">
    <name type="scientific">Candidatus Enterococcus willemsii</name>
    <dbReference type="NCBI Taxonomy" id="1857215"/>
    <lineage>
        <taxon>Bacteria</taxon>
        <taxon>Bacillati</taxon>
        <taxon>Bacillota</taxon>
        <taxon>Bacilli</taxon>
        <taxon>Lactobacillales</taxon>
        <taxon>Enterococcaceae</taxon>
        <taxon>Enterococcus</taxon>
    </lineage>
</organism>
<evidence type="ECO:0000256" key="6">
    <source>
        <dbReference type="ARBA" id="ARBA00022822"/>
    </source>
</evidence>
<keyword evidence="5 9" id="KW-0028">Amino-acid biosynthesis</keyword>
<dbReference type="PANTHER" id="PTHR42894:SF1">
    <property type="entry name" value="N-(5'-PHOSPHORIBOSYL)ANTHRANILATE ISOMERASE"/>
    <property type="match status" value="1"/>
</dbReference>
<evidence type="ECO:0000259" key="10">
    <source>
        <dbReference type="Pfam" id="PF00697"/>
    </source>
</evidence>